<reference evidence="3 4" key="1">
    <citation type="journal article" date="2018" name="Sci. Rep.">
        <title>Genome sequence of the cauliflower mushroom Sparassis crispa (Hanabiratake) and its association with beneficial usage.</title>
        <authorList>
            <person name="Kiyama R."/>
            <person name="Furutani Y."/>
            <person name="Kawaguchi K."/>
            <person name="Nakanishi T."/>
        </authorList>
    </citation>
    <scope>NUCLEOTIDE SEQUENCE [LARGE SCALE GENOMIC DNA]</scope>
</reference>
<feature type="compositionally biased region" description="Low complexity" evidence="1">
    <location>
        <begin position="25"/>
        <end position="41"/>
    </location>
</feature>
<dbReference type="OrthoDB" id="506431at2759"/>
<dbReference type="InterPro" id="IPR052061">
    <property type="entry name" value="PTE-AB_protein"/>
</dbReference>
<dbReference type="PANTHER" id="PTHR47260:SF1">
    <property type="entry name" value="UPF0644 PROTEIN PB2B4.06"/>
    <property type="match status" value="1"/>
</dbReference>
<dbReference type="Proteomes" id="UP000287166">
    <property type="component" value="Unassembled WGS sequence"/>
</dbReference>
<evidence type="ECO:0000256" key="1">
    <source>
        <dbReference type="SAM" id="MobiDB-lite"/>
    </source>
</evidence>
<evidence type="ECO:0000313" key="3">
    <source>
        <dbReference type="EMBL" id="GBE84068.1"/>
    </source>
</evidence>
<dbReference type="InParanoid" id="A0A401GPC5"/>
<sequence>MLAARALGRRAAAYVRPSRHTPNRSLSTSTDPSSSSSSSSFSWSSAFRYLRNISTISTLAVTSYTVGSLYPPTLATYVSPRTAPPPPHPEDPSYIAYASALEDTLQNLPKLNDLRTREDADEWYETRPYVNVPEERRVNSLTAGALWGPGKFALPPLVRCRKDNRESWNFVHVGRGVCGHEGIVHGGLLATLLDEGLGRMALLNLPEKMGVTAYLNLSYRAPTRADQFVVVKTHLIEAKGRKSKVRGRIEDMDGNVLVEAEALFIQPKYAKILNTQQMRDMLSEPSDSPNTLTEATVAPVAVALSTARPEAQA</sequence>
<protein>
    <submittedName>
        <fullName evidence="3">UPF0644 protein</fullName>
    </submittedName>
</protein>
<dbReference type="SUPFAM" id="SSF54637">
    <property type="entry name" value="Thioesterase/thiol ester dehydrase-isomerase"/>
    <property type="match status" value="1"/>
</dbReference>
<dbReference type="PANTHER" id="PTHR47260">
    <property type="entry name" value="UPF0644 PROTEIN PB2B4.06"/>
    <property type="match status" value="1"/>
</dbReference>
<feature type="domain" description="Thioesterase" evidence="2">
    <location>
        <begin position="182"/>
        <end position="256"/>
    </location>
</feature>
<proteinExistence type="predicted"/>
<dbReference type="GeneID" id="38780985"/>
<comment type="caution">
    <text evidence="3">The sequence shown here is derived from an EMBL/GenBank/DDBJ whole genome shotgun (WGS) entry which is preliminary data.</text>
</comment>
<dbReference type="AlphaFoldDB" id="A0A401GPC5"/>
<dbReference type="RefSeq" id="XP_027614981.1">
    <property type="nucleotide sequence ID" value="XM_027759180.1"/>
</dbReference>
<name>A0A401GPC5_9APHY</name>
<dbReference type="STRING" id="139825.A0A401GPC5"/>
<feature type="compositionally biased region" description="Low complexity" evidence="1">
    <location>
        <begin position="1"/>
        <end position="13"/>
    </location>
</feature>
<dbReference type="EMBL" id="BFAD01000006">
    <property type="protein sequence ID" value="GBE84068.1"/>
    <property type="molecule type" value="Genomic_DNA"/>
</dbReference>
<evidence type="ECO:0000259" key="2">
    <source>
        <dbReference type="Pfam" id="PF03061"/>
    </source>
</evidence>
<feature type="region of interest" description="Disordered" evidence="1">
    <location>
        <begin position="1"/>
        <end position="41"/>
    </location>
</feature>
<keyword evidence="4" id="KW-1185">Reference proteome</keyword>
<dbReference type="CDD" id="cd03443">
    <property type="entry name" value="PaaI_thioesterase"/>
    <property type="match status" value="1"/>
</dbReference>
<accession>A0A401GPC5</accession>
<dbReference type="FunCoup" id="A0A401GPC5">
    <property type="interactions" value="12"/>
</dbReference>
<dbReference type="InterPro" id="IPR006683">
    <property type="entry name" value="Thioestr_dom"/>
</dbReference>
<evidence type="ECO:0000313" key="4">
    <source>
        <dbReference type="Proteomes" id="UP000287166"/>
    </source>
</evidence>
<dbReference type="Gene3D" id="3.10.129.10">
    <property type="entry name" value="Hotdog Thioesterase"/>
    <property type="match status" value="1"/>
</dbReference>
<dbReference type="Pfam" id="PF03061">
    <property type="entry name" value="4HBT"/>
    <property type="match status" value="1"/>
</dbReference>
<gene>
    <name evidence="3" type="ORF">SCP_0600460</name>
</gene>
<dbReference type="InterPro" id="IPR029069">
    <property type="entry name" value="HotDog_dom_sf"/>
</dbReference>
<organism evidence="3 4">
    <name type="scientific">Sparassis crispa</name>
    <dbReference type="NCBI Taxonomy" id="139825"/>
    <lineage>
        <taxon>Eukaryota</taxon>
        <taxon>Fungi</taxon>
        <taxon>Dikarya</taxon>
        <taxon>Basidiomycota</taxon>
        <taxon>Agaricomycotina</taxon>
        <taxon>Agaricomycetes</taxon>
        <taxon>Polyporales</taxon>
        <taxon>Sparassidaceae</taxon>
        <taxon>Sparassis</taxon>
    </lineage>
</organism>